<protein>
    <submittedName>
        <fullName evidence="2">Uncharacterized protein</fullName>
    </submittedName>
</protein>
<keyword evidence="3" id="KW-1185">Reference proteome</keyword>
<sequence>MVLVWGRPLEVDRSARVERVNDPPESSECPVPESKHSSCPCPEKVEVFSAARIRVNGRISETPGFSHQEFDVLFLFFIYVDSLTVGF</sequence>
<feature type="compositionally biased region" description="Low complexity" evidence="1">
    <location>
        <begin position="23"/>
        <end position="32"/>
    </location>
</feature>
<accession>A0A8X6I8S5</accession>
<dbReference type="AlphaFoldDB" id="A0A8X6I8S5"/>
<dbReference type="Proteomes" id="UP000887116">
    <property type="component" value="Unassembled WGS sequence"/>
</dbReference>
<comment type="caution">
    <text evidence="2">The sequence shown here is derived from an EMBL/GenBank/DDBJ whole genome shotgun (WGS) entry which is preliminary data.</text>
</comment>
<evidence type="ECO:0000313" key="3">
    <source>
        <dbReference type="Proteomes" id="UP000887116"/>
    </source>
</evidence>
<gene>
    <name evidence="2" type="ORF">TNCT_675931</name>
</gene>
<reference evidence="2" key="1">
    <citation type="submission" date="2020-07" db="EMBL/GenBank/DDBJ databases">
        <title>Multicomponent nature underlies the extraordinary mechanical properties of spider dragline silk.</title>
        <authorList>
            <person name="Kono N."/>
            <person name="Nakamura H."/>
            <person name="Mori M."/>
            <person name="Yoshida Y."/>
            <person name="Ohtoshi R."/>
            <person name="Malay A.D."/>
            <person name="Moran D.A.P."/>
            <person name="Tomita M."/>
            <person name="Numata K."/>
            <person name="Arakawa K."/>
        </authorList>
    </citation>
    <scope>NUCLEOTIDE SEQUENCE</scope>
</reference>
<evidence type="ECO:0000256" key="1">
    <source>
        <dbReference type="SAM" id="MobiDB-lite"/>
    </source>
</evidence>
<name>A0A8X6I8S5_TRICU</name>
<organism evidence="2 3">
    <name type="scientific">Trichonephila clavata</name>
    <name type="common">Joro spider</name>
    <name type="synonym">Nephila clavata</name>
    <dbReference type="NCBI Taxonomy" id="2740835"/>
    <lineage>
        <taxon>Eukaryota</taxon>
        <taxon>Metazoa</taxon>
        <taxon>Ecdysozoa</taxon>
        <taxon>Arthropoda</taxon>
        <taxon>Chelicerata</taxon>
        <taxon>Arachnida</taxon>
        <taxon>Araneae</taxon>
        <taxon>Araneomorphae</taxon>
        <taxon>Entelegynae</taxon>
        <taxon>Araneoidea</taxon>
        <taxon>Nephilidae</taxon>
        <taxon>Trichonephila</taxon>
    </lineage>
</organism>
<dbReference type="EMBL" id="BMAO01025092">
    <property type="protein sequence ID" value="GFR00240.1"/>
    <property type="molecule type" value="Genomic_DNA"/>
</dbReference>
<feature type="region of interest" description="Disordered" evidence="1">
    <location>
        <begin position="16"/>
        <end position="39"/>
    </location>
</feature>
<evidence type="ECO:0000313" key="2">
    <source>
        <dbReference type="EMBL" id="GFR00240.1"/>
    </source>
</evidence>
<proteinExistence type="predicted"/>